<feature type="domain" description="PIN like" evidence="1">
    <location>
        <begin position="26"/>
        <end position="263"/>
    </location>
</feature>
<dbReference type="Proteomes" id="UP001331691">
    <property type="component" value="Unassembled WGS sequence"/>
</dbReference>
<dbReference type="AlphaFoldDB" id="A0AB35X9Y2"/>
<evidence type="ECO:0000259" key="1">
    <source>
        <dbReference type="Pfam" id="PF18476"/>
    </source>
</evidence>
<reference evidence="2 3" key="1">
    <citation type="submission" date="2023-10" db="EMBL/GenBank/DDBJ databases">
        <title>Wastewater isolates of ESBL- and carbapenemase-producing Gram-negative bacteria from New Zealand.</title>
        <authorList>
            <person name="Straub C."/>
            <person name="Weaver L."/>
            <person name="Cornelius A."/>
            <person name="Mcgill E."/>
            <person name="Dyet K."/>
            <person name="White L."/>
            <person name="Pattis I."/>
        </authorList>
    </citation>
    <scope>NUCLEOTIDE SEQUENCE [LARGE SCALE GENOMIC DNA]</scope>
    <source>
        <strain evidence="2 3">ESBL09</strain>
    </source>
</reference>
<evidence type="ECO:0000313" key="2">
    <source>
        <dbReference type="EMBL" id="MEE9656095.1"/>
    </source>
</evidence>
<keyword evidence="3" id="KW-1185">Reference proteome</keyword>
<dbReference type="EMBL" id="JAZKKV010000001">
    <property type="protein sequence ID" value="MEE9656095.1"/>
    <property type="molecule type" value="Genomic_DNA"/>
</dbReference>
<organism evidence="2 3">
    <name type="scientific">Kluyvera ascorbata</name>
    <dbReference type="NCBI Taxonomy" id="51288"/>
    <lineage>
        <taxon>Bacteria</taxon>
        <taxon>Pseudomonadati</taxon>
        <taxon>Pseudomonadota</taxon>
        <taxon>Gammaproteobacteria</taxon>
        <taxon>Enterobacterales</taxon>
        <taxon>Enterobacteriaceae</taxon>
        <taxon>Kluyvera</taxon>
    </lineage>
</organism>
<proteinExistence type="predicted"/>
<accession>A0AB35X9Y2</accession>
<protein>
    <submittedName>
        <fullName evidence="2">PIN-like domain-containing protein</fullName>
    </submittedName>
</protein>
<comment type="caution">
    <text evidence="2">The sequence shown here is derived from an EMBL/GenBank/DDBJ whole genome shotgun (WGS) entry which is preliminary data.</text>
</comment>
<gene>
    <name evidence="2" type="ORF">V4836_18545</name>
</gene>
<dbReference type="Pfam" id="PF18476">
    <property type="entry name" value="PIN_8"/>
    <property type="match status" value="1"/>
</dbReference>
<evidence type="ECO:0000313" key="3">
    <source>
        <dbReference type="Proteomes" id="UP001331691"/>
    </source>
</evidence>
<dbReference type="InterPro" id="IPR041578">
    <property type="entry name" value="PIN_8"/>
</dbReference>
<sequence>MRKLFKGFYTPNASEAEFIWSDRNTIFIFDTNALLNFYSYEQDTRNELFDFLEVIKDRVWLPHQVALEYQMRRLEIIARERDTFHKIDRFFDRINEDISIKLIDELNIKSRLPELAKELESFSKKINALIIKFRTEVLERQQELKPDVISHDSIRERFDLIFQDNIGKPFSNDELIDIYSEGVTRYEDKIPPGYKDRSKSELDEYIYSGCSYKKEFGDLIIWKQIIDMAKSPDVNSVVFITDEKKEDWWYQIRKKMIGPLQALQTEIYKETNIEHFKMYDTKSFLEAASVYANVKINKSSLEDILSVNKVNYEHFSIENETTDHFNTIKNDGNNILISDIFNEYIKVINSRVNEKDVVDISVLQKINAVKGVVDGLDDVGGSMGSGKILGVADEKNSDTDPDVSKG</sequence>
<name>A0AB35X9Y2_9ENTR</name>
<dbReference type="RefSeq" id="WP_331388746.1">
    <property type="nucleotide sequence ID" value="NZ_JAZKKV010000001.1"/>
</dbReference>